<reference evidence="8 9" key="1">
    <citation type="journal article" date="2014" name="Antonie Van Leeuwenhoek">
        <title>Hyphomonas beringensis sp. nov. and Hyphomonas chukchiensis sp. nov., isolated from surface seawater of the Bering Sea and Chukchi Sea.</title>
        <authorList>
            <person name="Li C."/>
            <person name="Lai Q."/>
            <person name="Li G."/>
            <person name="Dong C."/>
            <person name="Wang J."/>
            <person name="Liao Y."/>
            <person name="Shao Z."/>
        </authorList>
    </citation>
    <scope>NUCLEOTIDE SEQUENCE [LARGE SCALE GENOMIC DNA]</scope>
    <source>
        <strain evidence="8 9">SCH89</strain>
    </source>
</reference>
<evidence type="ECO:0000256" key="5">
    <source>
        <dbReference type="ARBA" id="ARBA00023002"/>
    </source>
</evidence>
<comment type="caution">
    <text evidence="8">The sequence shown here is derived from an EMBL/GenBank/DDBJ whole genome shotgun (WGS) entry which is preliminary data.</text>
</comment>
<dbReference type="EMBL" id="ARYL01000001">
    <property type="protein sequence ID" value="KDA04437.1"/>
    <property type="molecule type" value="Genomic_DNA"/>
</dbReference>
<evidence type="ECO:0000256" key="1">
    <source>
        <dbReference type="ARBA" id="ARBA00005168"/>
    </source>
</evidence>
<evidence type="ECO:0000256" key="3">
    <source>
        <dbReference type="ARBA" id="ARBA00011738"/>
    </source>
</evidence>
<keyword evidence="5 8" id="KW-0560">Oxidoreductase</keyword>
<dbReference type="Gene3D" id="3.40.1500.10">
    <property type="entry name" value="Coproporphyrinogen III oxidase, aerobic"/>
    <property type="match status" value="1"/>
</dbReference>
<evidence type="ECO:0000256" key="4">
    <source>
        <dbReference type="ARBA" id="ARBA00012869"/>
    </source>
</evidence>
<dbReference type="eggNOG" id="COG0408">
    <property type="taxonomic scope" value="Bacteria"/>
</dbReference>
<evidence type="ECO:0000256" key="6">
    <source>
        <dbReference type="ARBA" id="ARBA00023133"/>
    </source>
</evidence>
<dbReference type="PANTHER" id="PTHR10755:SF0">
    <property type="entry name" value="OXYGEN-DEPENDENT COPROPORPHYRINOGEN-III OXIDASE, MITOCHONDRIAL"/>
    <property type="match status" value="1"/>
</dbReference>
<keyword evidence="9" id="KW-1185">Reference proteome</keyword>
<dbReference type="STRING" id="1280953.HOC_01100"/>
<protein>
    <recommendedName>
        <fullName evidence="4">coproporphyrinogen oxidase</fullName>
        <ecNumber evidence="4">1.3.3.3</ecNumber>
    </recommendedName>
</protein>
<dbReference type="GO" id="GO:0005737">
    <property type="term" value="C:cytoplasm"/>
    <property type="evidence" value="ECO:0007669"/>
    <property type="project" value="TreeGrafter"/>
</dbReference>
<dbReference type="EC" id="1.3.3.3" evidence="4"/>
<keyword evidence="6" id="KW-0350">Heme biosynthesis</keyword>
<sequence length="306" mass="34185">MSQARQQRIKSSMTDSDLNTRQTLASAWFKSLQEQICARFEALEDAAGPPLYKGSAGRFELTDWARGDGTEDLGGGRMGLMRGRVFEKVGVHFSLVHGTFSEAFAAQIPGADQSDGRFWASGVSLIAHPRNPHVPAAHMNTRMLVTSDSWFGGGGDLNPLLDYQRDQAFEDSVDFHAAMKAACDSYDGADFTAMRDHCDSYFHLAHRNEPRGTGGIFYDRFNSGDWDGDFAFTQEVGRQFADIYPKLVARRMNRPWSEAEREEQLIQRGRYVEFNLLYDRGTTFGLKTGGNVTSILSSMPPVVKWP</sequence>
<dbReference type="InterPro" id="IPR036406">
    <property type="entry name" value="Coprogen_oxidase_aer_sf"/>
</dbReference>
<dbReference type="InterPro" id="IPR001260">
    <property type="entry name" value="Coprogen_oxidase_aer"/>
</dbReference>
<dbReference type="Proteomes" id="UP000024942">
    <property type="component" value="Unassembled WGS sequence"/>
</dbReference>
<comment type="subunit">
    <text evidence="3">Homodimer.</text>
</comment>
<dbReference type="PATRIC" id="fig|1280953.3.peg.219"/>
<name>A0A059GCB3_9PROT</name>
<dbReference type="NCBIfam" id="NF003727">
    <property type="entry name" value="PRK05330.1"/>
    <property type="match status" value="1"/>
</dbReference>
<dbReference type="PIRSF" id="PIRSF000166">
    <property type="entry name" value="Coproporphyri_ox"/>
    <property type="match status" value="1"/>
</dbReference>
<evidence type="ECO:0000313" key="9">
    <source>
        <dbReference type="Proteomes" id="UP000024942"/>
    </source>
</evidence>
<dbReference type="PANTHER" id="PTHR10755">
    <property type="entry name" value="COPROPORPHYRINOGEN III OXIDASE, MITOCHONDRIAL"/>
    <property type="match status" value="1"/>
</dbReference>
<dbReference type="SUPFAM" id="SSF102886">
    <property type="entry name" value="Coproporphyrinogen III oxidase"/>
    <property type="match status" value="1"/>
</dbReference>
<gene>
    <name evidence="8" type="ORF">HOC_01100</name>
</gene>
<comment type="similarity">
    <text evidence="2">Belongs to the aerobic coproporphyrinogen-III oxidase family.</text>
</comment>
<dbReference type="Pfam" id="PF01218">
    <property type="entry name" value="Coprogen_oxidas"/>
    <property type="match status" value="1"/>
</dbReference>
<dbReference type="PRINTS" id="PR00073">
    <property type="entry name" value="COPRGNOXDASE"/>
</dbReference>
<evidence type="ECO:0000256" key="2">
    <source>
        <dbReference type="ARBA" id="ARBA00010644"/>
    </source>
</evidence>
<accession>A0A059GCB3</accession>
<evidence type="ECO:0000313" key="8">
    <source>
        <dbReference type="EMBL" id="KDA04437.1"/>
    </source>
</evidence>
<dbReference type="GO" id="GO:0004109">
    <property type="term" value="F:coproporphyrinogen oxidase activity"/>
    <property type="evidence" value="ECO:0007669"/>
    <property type="project" value="UniProtKB-EC"/>
</dbReference>
<proteinExistence type="inferred from homology"/>
<keyword evidence="7" id="KW-0627">Porphyrin biosynthesis</keyword>
<dbReference type="GO" id="GO:0006782">
    <property type="term" value="P:protoporphyrinogen IX biosynthetic process"/>
    <property type="evidence" value="ECO:0007669"/>
    <property type="project" value="TreeGrafter"/>
</dbReference>
<evidence type="ECO:0000256" key="7">
    <source>
        <dbReference type="ARBA" id="ARBA00023244"/>
    </source>
</evidence>
<organism evidence="8 9">
    <name type="scientific">Hyphomonas oceanitis SCH89</name>
    <dbReference type="NCBI Taxonomy" id="1280953"/>
    <lineage>
        <taxon>Bacteria</taxon>
        <taxon>Pseudomonadati</taxon>
        <taxon>Pseudomonadota</taxon>
        <taxon>Alphaproteobacteria</taxon>
        <taxon>Hyphomonadales</taxon>
        <taxon>Hyphomonadaceae</taxon>
        <taxon>Hyphomonas</taxon>
    </lineage>
</organism>
<comment type="pathway">
    <text evidence="1">Porphyrin-containing compound metabolism; protoporphyrin-IX biosynthesis; protoporphyrinogen-IX from coproporphyrinogen-III (O2 route): step 1/1.</text>
</comment>
<dbReference type="AlphaFoldDB" id="A0A059GCB3"/>